<evidence type="ECO:0000256" key="6">
    <source>
        <dbReference type="ARBA" id="ARBA00023136"/>
    </source>
</evidence>
<evidence type="ECO:0000259" key="8">
    <source>
        <dbReference type="PROSITE" id="PS50928"/>
    </source>
</evidence>
<dbReference type="SUPFAM" id="SSF161098">
    <property type="entry name" value="MetI-like"/>
    <property type="match status" value="1"/>
</dbReference>
<keyword evidence="10" id="KW-1185">Reference proteome</keyword>
<dbReference type="Proteomes" id="UP001057134">
    <property type="component" value="Chromosome"/>
</dbReference>
<evidence type="ECO:0000256" key="5">
    <source>
        <dbReference type="ARBA" id="ARBA00022989"/>
    </source>
</evidence>
<dbReference type="PROSITE" id="PS51257">
    <property type="entry name" value="PROKAR_LIPOPROTEIN"/>
    <property type="match status" value="1"/>
</dbReference>
<feature type="transmembrane region" description="Helical" evidence="7">
    <location>
        <begin position="157"/>
        <end position="178"/>
    </location>
</feature>
<dbReference type="PANTHER" id="PTHR30193:SF37">
    <property type="entry name" value="INNER MEMBRANE ABC TRANSPORTER PERMEASE PROTEIN YCJO"/>
    <property type="match status" value="1"/>
</dbReference>
<reference evidence="9" key="2">
    <citation type="journal article" date="2021" name="J Anim Sci Technol">
        <title>Complete genome sequence of Paenibacillus konkukensis sp. nov. SK3146 as a potential probiotic strain.</title>
        <authorList>
            <person name="Jung H.I."/>
            <person name="Park S."/>
            <person name="Niu K.M."/>
            <person name="Lee S.W."/>
            <person name="Kothari D."/>
            <person name="Yi K.J."/>
            <person name="Kim S.K."/>
        </authorList>
    </citation>
    <scope>NUCLEOTIDE SEQUENCE</scope>
    <source>
        <strain evidence="9">SK3146</strain>
    </source>
</reference>
<organism evidence="9 10">
    <name type="scientific">Paenibacillus konkukensis</name>
    <dbReference type="NCBI Taxonomy" id="2020716"/>
    <lineage>
        <taxon>Bacteria</taxon>
        <taxon>Bacillati</taxon>
        <taxon>Bacillota</taxon>
        <taxon>Bacilli</taxon>
        <taxon>Bacillales</taxon>
        <taxon>Paenibacillaceae</taxon>
        <taxon>Paenibacillus</taxon>
    </lineage>
</organism>
<dbReference type="CDD" id="cd06261">
    <property type="entry name" value="TM_PBP2"/>
    <property type="match status" value="1"/>
</dbReference>
<accession>A0ABY4RM54</accession>
<keyword evidence="2 7" id="KW-0813">Transport</keyword>
<dbReference type="Gene3D" id="1.10.3720.10">
    <property type="entry name" value="MetI-like"/>
    <property type="match status" value="1"/>
</dbReference>
<keyword evidence="4 7" id="KW-0812">Transmembrane</keyword>
<sequence length="295" mass="33093">MRMFRFTSNPGMLFVLPAVLAIACVMIFPLIYTFVLGFNKSDLYTDAWQFVGFAQYADLFRNAEFLASIGHTFVWTVSSVTFQFAVGFMAAVLINQDFIKMKWLIRICLMVPWVLPSVISVNIWKWLYHPDFGYINYLLKTLGIASAPINWVADERYAMLSAVIVNVWKMFPLVMLMIEASLQSVPNELKDAAKVDGATGIREFFTVTVPHVASTSYTIVLLLIIWTLNAFTFIFVLTGGGPANSTQVLSMFIYKAAFQNYNFGVAGAASVVLFIITALLSVIYMKYVMRGGEKG</sequence>
<feature type="transmembrane region" description="Helical" evidence="7">
    <location>
        <begin position="261"/>
        <end position="285"/>
    </location>
</feature>
<evidence type="ECO:0000256" key="7">
    <source>
        <dbReference type="RuleBase" id="RU363032"/>
    </source>
</evidence>
<feature type="transmembrane region" description="Helical" evidence="7">
    <location>
        <begin position="73"/>
        <end position="94"/>
    </location>
</feature>
<dbReference type="PANTHER" id="PTHR30193">
    <property type="entry name" value="ABC TRANSPORTER PERMEASE PROTEIN"/>
    <property type="match status" value="1"/>
</dbReference>
<dbReference type="InterPro" id="IPR000515">
    <property type="entry name" value="MetI-like"/>
</dbReference>
<dbReference type="EMBL" id="CP027059">
    <property type="protein sequence ID" value="UQZ82402.1"/>
    <property type="molecule type" value="Genomic_DNA"/>
</dbReference>
<dbReference type="InterPro" id="IPR035906">
    <property type="entry name" value="MetI-like_sf"/>
</dbReference>
<proteinExistence type="inferred from homology"/>
<comment type="similarity">
    <text evidence="7">Belongs to the binding-protein-dependent transport system permease family.</text>
</comment>
<name>A0ABY4RM54_9BACL</name>
<feature type="transmembrane region" description="Helical" evidence="7">
    <location>
        <begin position="219"/>
        <end position="241"/>
    </location>
</feature>
<comment type="subcellular location">
    <subcellularLocation>
        <location evidence="1 7">Cell membrane</location>
        <topology evidence="1 7">Multi-pass membrane protein</topology>
    </subcellularLocation>
</comment>
<evidence type="ECO:0000256" key="4">
    <source>
        <dbReference type="ARBA" id="ARBA00022692"/>
    </source>
</evidence>
<reference evidence="9" key="1">
    <citation type="submission" date="2018-02" db="EMBL/GenBank/DDBJ databases">
        <authorList>
            <person name="Kim S.-K."/>
            <person name="Jung H.-I."/>
            <person name="Lee S.-W."/>
        </authorList>
    </citation>
    <scope>NUCLEOTIDE SEQUENCE</scope>
    <source>
        <strain evidence="9">SK3146</strain>
    </source>
</reference>
<gene>
    <name evidence="9" type="primary">malF</name>
    <name evidence="9" type="ORF">SK3146_01559</name>
</gene>
<feature type="transmembrane region" description="Helical" evidence="7">
    <location>
        <begin position="103"/>
        <end position="124"/>
    </location>
</feature>
<evidence type="ECO:0000256" key="3">
    <source>
        <dbReference type="ARBA" id="ARBA00022475"/>
    </source>
</evidence>
<evidence type="ECO:0000313" key="9">
    <source>
        <dbReference type="EMBL" id="UQZ82402.1"/>
    </source>
</evidence>
<dbReference type="Pfam" id="PF00528">
    <property type="entry name" value="BPD_transp_1"/>
    <property type="match status" value="1"/>
</dbReference>
<evidence type="ECO:0000313" key="10">
    <source>
        <dbReference type="Proteomes" id="UP001057134"/>
    </source>
</evidence>
<keyword evidence="6 7" id="KW-0472">Membrane</keyword>
<feature type="domain" description="ABC transmembrane type-1" evidence="8">
    <location>
        <begin position="69"/>
        <end position="284"/>
    </location>
</feature>
<keyword evidence="5 7" id="KW-1133">Transmembrane helix</keyword>
<dbReference type="InterPro" id="IPR051393">
    <property type="entry name" value="ABC_transporter_permease"/>
</dbReference>
<dbReference type="PROSITE" id="PS50928">
    <property type="entry name" value="ABC_TM1"/>
    <property type="match status" value="1"/>
</dbReference>
<protein>
    <submittedName>
        <fullName evidence="9">Maltose transport system permease protein MalF</fullName>
    </submittedName>
</protein>
<feature type="transmembrane region" description="Helical" evidence="7">
    <location>
        <begin position="12"/>
        <end position="35"/>
    </location>
</feature>
<evidence type="ECO:0000256" key="1">
    <source>
        <dbReference type="ARBA" id="ARBA00004651"/>
    </source>
</evidence>
<keyword evidence="3" id="KW-1003">Cell membrane</keyword>
<evidence type="ECO:0000256" key="2">
    <source>
        <dbReference type="ARBA" id="ARBA00022448"/>
    </source>
</evidence>